<reference evidence="8" key="1">
    <citation type="submission" date="2020-10" db="EMBL/GenBank/DDBJ databases">
        <authorList>
            <person name="Gilroy R."/>
        </authorList>
    </citation>
    <scope>NUCLEOTIDE SEQUENCE</scope>
    <source>
        <strain evidence="8">ChiW13-3771</strain>
    </source>
</reference>
<name>A0A9D1EES2_9FIRM</name>
<dbReference type="Gene3D" id="1.10.10.10">
    <property type="entry name" value="Winged helix-like DNA-binding domain superfamily/Winged helix DNA-binding domain"/>
    <property type="match status" value="1"/>
</dbReference>
<dbReference type="GO" id="GO:0006352">
    <property type="term" value="P:DNA-templated transcription initiation"/>
    <property type="evidence" value="ECO:0007669"/>
    <property type="project" value="InterPro"/>
</dbReference>
<dbReference type="EMBL" id="DVHN01000100">
    <property type="protein sequence ID" value="HIR88825.1"/>
    <property type="molecule type" value="Genomic_DNA"/>
</dbReference>
<dbReference type="InterPro" id="IPR013249">
    <property type="entry name" value="RNA_pol_sigma70_r4_t2"/>
</dbReference>
<reference evidence="8" key="2">
    <citation type="journal article" date="2021" name="PeerJ">
        <title>Extensive microbial diversity within the chicken gut microbiome revealed by metagenomics and culture.</title>
        <authorList>
            <person name="Gilroy R."/>
            <person name="Ravi A."/>
            <person name="Getino M."/>
            <person name="Pursley I."/>
            <person name="Horton D.L."/>
            <person name="Alikhan N.F."/>
            <person name="Baker D."/>
            <person name="Gharbi K."/>
            <person name="Hall N."/>
            <person name="Watson M."/>
            <person name="Adriaenssens E.M."/>
            <person name="Foster-Nyarko E."/>
            <person name="Jarju S."/>
            <person name="Secka A."/>
            <person name="Antonio M."/>
            <person name="Oren A."/>
            <person name="Chaudhuri R.R."/>
            <person name="La Ragione R."/>
            <person name="Hildebrand F."/>
            <person name="Pallen M.J."/>
        </authorList>
    </citation>
    <scope>NUCLEOTIDE SEQUENCE</scope>
    <source>
        <strain evidence="8">ChiW13-3771</strain>
    </source>
</reference>
<evidence type="ECO:0000256" key="5">
    <source>
        <dbReference type="ARBA" id="ARBA00023163"/>
    </source>
</evidence>
<dbReference type="Gene3D" id="1.10.1740.10">
    <property type="match status" value="1"/>
</dbReference>
<dbReference type="PANTHER" id="PTHR43133">
    <property type="entry name" value="RNA POLYMERASE ECF-TYPE SIGMA FACTO"/>
    <property type="match status" value="1"/>
</dbReference>
<evidence type="ECO:0000256" key="2">
    <source>
        <dbReference type="ARBA" id="ARBA00023015"/>
    </source>
</evidence>
<gene>
    <name evidence="8" type="ORF">IAC96_07745</name>
</gene>
<feature type="domain" description="RNA polymerase sigma factor 70 region 4 type 2" evidence="7">
    <location>
        <begin position="118"/>
        <end position="163"/>
    </location>
</feature>
<keyword evidence="3" id="KW-0731">Sigma factor</keyword>
<dbReference type="InterPro" id="IPR013325">
    <property type="entry name" value="RNA_pol_sigma_r2"/>
</dbReference>
<evidence type="ECO:0000313" key="9">
    <source>
        <dbReference type="Proteomes" id="UP000824201"/>
    </source>
</evidence>
<evidence type="ECO:0000256" key="3">
    <source>
        <dbReference type="ARBA" id="ARBA00023082"/>
    </source>
</evidence>
<keyword evidence="2" id="KW-0805">Transcription regulation</keyword>
<dbReference type="NCBIfam" id="TIGR02937">
    <property type="entry name" value="sigma70-ECF"/>
    <property type="match status" value="1"/>
</dbReference>
<dbReference type="SUPFAM" id="SSF88946">
    <property type="entry name" value="Sigma2 domain of RNA polymerase sigma factors"/>
    <property type="match status" value="1"/>
</dbReference>
<comment type="similarity">
    <text evidence="1">Belongs to the sigma-70 factor family. ECF subfamily.</text>
</comment>
<dbReference type="InterPro" id="IPR013324">
    <property type="entry name" value="RNA_pol_sigma_r3/r4-like"/>
</dbReference>
<evidence type="ECO:0000256" key="4">
    <source>
        <dbReference type="ARBA" id="ARBA00023125"/>
    </source>
</evidence>
<dbReference type="GO" id="GO:0016987">
    <property type="term" value="F:sigma factor activity"/>
    <property type="evidence" value="ECO:0007669"/>
    <property type="project" value="UniProtKB-KW"/>
</dbReference>
<proteinExistence type="inferred from homology"/>
<evidence type="ECO:0000259" key="7">
    <source>
        <dbReference type="Pfam" id="PF08281"/>
    </source>
</evidence>
<dbReference type="InterPro" id="IPR036388">
    <property type="entry name" value="WH-like_DNA-bd_sf"/>
</dbReference>
<dbReference type="PANTHER" id="PTHR43133:SF8">
    <property type="entry name" value="RNA POLYMERASE SIGMA FACTOR HI_1459-RELATED"/>
    <property type="match status" value="1"/>
</dbReference>
<protein>
    <submittedName>
        <fullName evidence="8">RNA polymerase sigma factor</fullName>
    </submittedName>
</protein>
<dbReference type="InterPro" id="IPR039425">
    <property type="entry name" value="RNA_pol_sigma-70-like"/>
</dbReference>
<dbReference type="CDD" id="cd06171">
    <property type="entry name" value="Sigma70_r4"/>
    <property type="match status" value="1"/>
</dbReference>
<comment type="caution">
    <text evidence="8">The sequence shown here is derived from an EMBL/GenBank/DDBJ whole genome shotgun (WGS) entry which is preliminary data.</text>
</comment>
<dbReference type="SUPFAM" id="SSF88659">
    <property type="entry name" value="Sigma3 and sigma4 domains of RNA polymerase sigma factors"/>
    <property type="match status" value="1"/>
</dbReference>
<organism evidence="8 9">
    <name type="scientific">Candidatus Fimimorpha faecalis</name>
    <dbReference type="NCBI Taxonomy" id="2840824"/>
    <lineage>
        <taxon>Bacteria</taxon>
        <taxon>Bacillati</taxon>
        <taxon>Bacillota</taxon>
        <taxon>Clostridia</taxon>
        <taxon>Eubacteriales</taxon>
        <taxon>Candidatus Fimimorpha</taxon>
    </lineage>
</organism>
<dbReference type="InterPro" id="IPR014284">
    <property type="entry name" value="RNA_pol_sigma-70_dom"/>
</dbReference>
<dbReference type="GO" id="GO:0003677">
    <property type="term" value="F:DNA binding"/>
    <property type="evidence" value="ECO:0007669"/>
    <property type="project" value="UniProtKB-KW"/>
</dbReference>
<evidence type="ECO:0000256" key="1">
    <source>
        <dbReference type="ARBA" id="ARBA00010641"/>
    </source>
</evidence>
<dbReference type="InterPro" id="IPR007627">
    <property type="entry name" value="RNA_pol_sigma70_r2"/>
</dbReference>
<dbReference type="Pfam" id="PF08281">
    <property type="entry name" value="Sigma70_r4_2"/>
    <property type="match status" value="1"/>
</dbReference>
<accession>A0A9D1EES2</accession>
<sequence length="175" mass="20425">MSLFGKKINLILRAIQNGADSKKKDLYEMTYNHLKGIAYSYAKNKNDSEDILTEAYLRIFKYIKSFDSSKDGYNWLCKIVQNTAYSFNKKYNIETPLEFTENKPSNAITEADITEKSSLQSEINKLSESDQQLLYMKFWEDRTYREIAAIIGSKKSTVHKRISFLIDEIKKNLKD</sequence>
<feature type="domain" description="RNA polymerase sigma-70 region 2" evidence="6">
    <location>
        <begin position="26"/>
        <end position="87"/>
    </location>
</feature>
<evidence type="ECO:0000259" key="6">
    <source>
        <dbReference type="Pfam" id="PF04542"/>
    </source>
</evidence>
<dbReference type="Proteomes" id="UP000824201">
    <property type="component" value="Unassembled WGS sequence"/>
</dbReference>
<evidence type="ECO:0000313" key="8">
    <source>
        <dbReference type="EMBL" id="HIR88825.1"/>
    </source>
</evidence>
<keyword evidence="5" id="KW-0804">Transcription</keyword>
<keyword evidence="4" id="KW-0238">DNA-binding</keyword>
<dbReference type="Pfam" id="PF04542">
    <property type="entry name" value="Sigma70_r2"/>
    <property type="match status" value="1"/>
</dbReference>
<dbReference type="AlphaFoldDB" id="A0A9D1EES2"/>